<evidence type="ECO:0000313" key="2">
    <source>
        <dbReference type="EMBL" id="KAK2150103.1"/>
    </source>
</evidence>
<accession>A0AAD9JCB9</accession>
<name>A0AAD9JCB9_9ANNE</name>
<protein>
    <submittedName>
        <fullName evidence="2">Uncharacterized protein</fullName>
    </submittedName>
</protein>
<comment type="caution">
    <text evidence="2">The sequence shown here is derived from an EMBL/GenBank/DDBJ whole genome shotgun (WGS) entry which is preliminary data.</text>
</comment>
<keyword evidence="1" id="KW-0472">Membrane</keyword>
<reference evidence="2" key="1">
    <citation type="journal article" date="2023" name="Mol. Biol. Evol.">
        <title>Third-Generation Sequencing Reveals the Adaptive Role of the Epigenome in Three Deep-Sea Polychaetes.</title>
        <authorList>
            <person name="Perez M."/>
            <person name="Aroh O."/>
            <person name="Sun Y."/>
            <person name="Lan Y."/>
            <person name="Juniper S.K."/>
            <person name="Young C.R."/>
            <person name="Angers B."/>
            <person name="Qian P.Y."/>
        </authorList>
    </citation>
    <scope>NUCLEOTIDE SEQUENCE</scope>
    <source>
        <strain evidence="2">P08H-3</strain>
    </source>
</reference>
<dbReference type="EMBL" id="JAODUP010000423">
    <property type="protein sequence ID" value="KAK2150103.1"/>
    <property type="molecule type" value="Genomic_DNA"/>
</dbReference>
<keyword evidence="1" id="KW-1133">Transmembrane helix</keyword>
<feature type="transmembrane region" description="Helical" evidence="1">
    <location>
        <begin position="92"/>
        <end position="113"/>
    </location>
</feature>
<keyword evidence="1" id="KW-0812">Transmembrane</keyword>
<proteinExistence type="predicted"/>
<keyword evidence="3" id="KW-1185">Reference proteome</keyword>
<organism evidence="2 3">
    <name type="scientific">Paralvinella palmiformis</name>
    <dbReference type="NCBI Taxonomy" id="53620"/>
    <lineage>
        <taxon>Eukaryota</taxon>
        <taxon>Metazoa</taxon>
        <taxon>Spiralia</taxon>
        <taxon>Lophotrochozoa</taxon>
        <taxon>Annelida</taxon>
        <taxon>Polychaeta</taxon>
        <taxon>Sedentaria</taxon>
        <taxon>Canalipalpata</taxon>
        <taxon>Terebellida</taxon>
        <taxon>Terebelliformia</taxon>
        <taxon>Alvinellidae</taxon>
        <taxon>Paralvinella</taxon>
    </lineage>
</organism>
<evidence type="ECO:0000313" key="3">
    <source>
        <dbReference type="Proteomes" id="UP001208570"/>
    </source>
</evidence>
<gene>
    <name evidence="2" type="ORF">LSH36_423g01000</name>
</gene>
<dbReference type="AlphaFoldDB" id="A0AAD9JCB9"/>
<evidence type="ECO:0000256" key="1">
    <source>
        <dbReference type="SAM" id="Phobius"/>
    </source>
</evidence>
<sequence length="116" mass="13504">MTNSKLRLNGNRTDLIIIGTSRQRQHLIHFVRTNLLSHSITLSDTVRNLGVTFHSHFNFRKPVSLACRSCFYHIHDLRRIRLYISLSSSNPLLMHSLLVGLINPTLFFVLLHLRIF</sequence>
<dbReference type="Proteomes" id="UP001208570">
    <property type="component" value="Unassembled WGS sequence"/>
</dbReference>